<reference evidence="2" key="1">
    <citation type="journal article" date="2019" name="Int. J. Syst. Evol. Microbiol.">
        <title>The Global Catalogue of Microorganisms (GCM) 10K type strain sequencing project: providing services to taxonomists for standard genome sequencing and annotation.</title>
        <authorList>
            <consortium name="The Broad Institute Genomics Platform"/>
            <consortium name="The Broad Institute Genome Sequencing Center for Infectious Disease"/>
            <person name="Wu L."/>
            <person name="Ma J."/>
        </authorList>
    </citation>
    <scope>NUCLEOTIDE SEQUENCE [LARGE SCALE GENOMIC DNA]</scope>
    <source>
        <strain evidence="2">JCM 17705</strain>
    </source>
</reference>
<evidence type="ECO:0000313" key="2">
    <source>
        <dbReference type="Proteomes" id="UP001500582"/>
    </source>
</evidence>
<comment type="caution">
    <text evidence="1">The sequence shown here is derived from an EMBL/GenBank/DDBJ whole genome shotgun (WGS) entry which is preliminary data.</text>
</comment>
<dbReference type="RefSeq" id="WP_345211794.1">
    <property type="nucleotide sequence ID" value="NZ_BAABFT010000007.1"/>
</dbReference>
<keyword evidence="2" id="KW-1185">Reference proteome</keyword>
<accession>A0ABP8GKM3</accession>
<dbReference type="EMBL" id="BAABFT010000007">
    <property type="protein sequence ID" value="GAA4326085.1"/>
    <property type="molecule type" value="Genomic_DNA"/>
</dbReference>
<name>A0ABP8GKM3_9SPHI</name>
<dbReference type="Proteomes" id="UP001500582">
    <property type="component" value="Unassembled WGS sequence"/>
</dbReference>
<evidence type="ECO:0000313" key="1">
    <source>
        <dbReference type="EMBL" id="GAA4326085.1"/>
    </source>
</evidence>
<sequence>MANHVKFESKVEGAAIDLVIFDIEGVQVSAGPLSIKYEKDINDGTLNVDYKIGGPNGASFKIKYSCTSDGQPKTDLQKPSPITGSIAENGGVIVTIKIPL</sequence>
<gene>
    <name evidence="1" type="ORF">GCM10023149_28700</name>
</gene>
<protein>
    <submittedName>
        <fullName evidence="1">Uncharacterized protein</fullName>
    </submittedName>
</protein>
<proteinExistence type="predicted"/>
<organism evidence="1 2">
    <name type="scientific">Mucilaginibacter gynuensis</name>
    <dbReference type="NCBI Taxonomy" id="1302236"/>
    <lineage>
        <taxon>Bacteria</taxon>
        <taxon>Pseudomonadati</taxon>
        <taxon>Bacteroidota</taxon>
        <taxon>Sphingobacteriia</taxon>
        <taxon>Sphingobacteriales</taxon>
        <taxon>Sphingobacteriaceae</taxon>
        <taxon>Mucilaginibacter</taxon>
    </lineage>
</organism>